<dbReference type="InterPro" id="IPR020568">
    <property type="entry name" value="Ribosomal_Su5_D2-typ_SF"/>
</dbReference>
<evidence type="ECO:0000256" key="4">
    <source>
        <dbReference type="ARBA" id="ARBA00022741"/>
    </source>
</evidence>
<feature type="region of interest" description="Disordered" evidence="8">
    <location>
        <begin position="700"/>
        <end position="728"/>
    </location>
</feature>
<evidence type="ECO:0000259" key="9">
    <source>
        <dbReference type="SMART" id="SM00387"/>
    </source>
</evidence>
<dbReference type="FunFam" id="3.40.50.11260:FF:000001">
    <property type="entry name" value="Heat shock protein 90 alpha"/>
    <property type="match status" value="1"/>
</dbReference>
<evidence type="ECO:0000256" key="5">
    <source>
        <dbReference type="ARBA" id="ARBA00022840"/>
    </source>
</evidence>
<feature type="domain" description="Histidine kinase/HSP90-like ATPase" evidence="9">
    <location>
        <begin position="33"/>
        <end position="189"/>
    </location>
</feature>
<comment type="subcellular location">
    <subcellularLocation>
        <location evidence="1">Cytoplasm</location>
    </subcellularLocation>
</comment>
<dbReference type="Gene3D" id="3.40.50.11260">
    <property type="match status" value="1"/>
</dbReference>
<dbReference type="InterPro" id="IPR020575">
    <property type="entry name" value="Hsp90_N"/>
</dbReference>
<protein>
    <submittedName>
        <fullName evidence="10">Heat shock protein 90</fullName>
    </submittedName>
</protein>
<dbReference type="CDD" id="cd16927">
    <property type="entry name" value="HATPase_Hsp90-like"/>
    <property type="match status" value="1"/>
</dbReference>
<proteinExistence type="evidence at transcript level"/>
<keyword evidence="3" id="KW-0963">Cytoplasm</keyword>
<dbReference type="HAMAP" id="MF_00505">
    <property type="entry name" value="HSP90"/>
    <property type="match status" value="1"/>
</dbReference>
<dbReference type="GO" id="GO:0005524">
    <property type="term" value="F:ATP binding"/>
    <property type="evidence" value="ECO:0007669"/>
    <property type="project" value="UniProtKB-KW"/>
</dbReference>
<dbReference type="InterPro" id="IPR001404">
    <property type="entry name" value="Hsp90_fam"/>
</dbReference>
<feature type="binding site" evidence="7">
    <location>
        <position position="99"/>
    </location>
    <ligand>
        <name>ATP</name>
        <dbReference type="ChEBI" id="CHEBI:30616"/>
    </ligand>
</feature>
<dbReference type="SUPFAM" id="SSF110942">
    <property type="entry name" value="HSP90 C-terminal domain"/>
    <property type="match status" value="1"/>
</dbReference>
<feature type="binding site" evidence="7">
    <location>
        <position position="397"/>
    </location>
    <ligand>
        <name>ATP</name>
        <dbReference type="ChEBI" id="CHEBI:30616"/>
    </ligand>
</feature>
<evidence type="ECO:0000256" key="1">
    <source>
        <dbReference type="ARBA" id="ARBA00004496"/>
    </source>
</evidence>
<dbReference type="Gene3D" id="3.30.230.80">
    <property type="match status" value="1"/>
</dbReference>
<dbReference type="InterPro" id="IPR037196">
    <property type="entry name" value="HSP90_C"/>
</dbReference>
<feature type="binding site" evidence="7">
    <location>
        <position position="91"/>
    </location>
    <ligand>
        <name>ATP</name>
        <dbReference type="ChEBI" id="CHEBI:30616"/>
    </ligand>
</feature>
<dbReference type="PANTHER" id="PTHR11528">
    <property type="entry name" value="HEAT SHOCK PROTEIN 90 FAMILY MEMBER"/>
    <property type="match status" value="1"/>
</dbReference>
<dbReference type="FunFam" id="3.30.230.80:FF:000001">
    <property type="entry name" value="Heat shock protein 90 alpha"/>
    <property type="match status" value="1"/>
</dbReference>
<gene>
    <name evidence="10" type="primary">HSP90</name>
</gene>
<dbReference type="Gene3D" id="3.30.565.10">
    <property type="entry name" value="Histidine kinase-like ATPase, C-terminal domain"/>
    <property type="match status" value="1"/>
</dbReference>
<dbReference type="SUPFAM" id="SSF55874">
    <property type="entry name" value="ATPase domain of HSP90 chaperone/DNA topoisomerase II/histidine kinase"/>
    <property type="match status" value="1"/>
</dbReference>
<feature type="binding site" evidence="7">
    <location>
        <position position="86"/>
    </location>
    <ligand>
        <name>ATP</name>
        <dbReference type="ChEBI" id="CHEBI:30616"/>
    </ligand>
</feature>
<feature type="binding site" evidence="7">
    <location>
        <begin position="106"/>
        <end position="107"/>
    </location>
    <ligand>
        <name>ATP</name>
        <dbReference type="ChEBI" id="CHEBI:30616"/>
    </ligand>
</feature>
<dbReference type="FunFam" id="3.30.565.10:FF:000005">
    <property type="entry name" value="Heat shock protein 90"/>
    <property type="match status" value="1"/>
</dbReference>
<dbReference type="Pfam" id="PF13589">
    <property type="entry name" value="HATPase_c_3"/>
    <property type="match status" value="1"/>
</dbReference>
<comment type="similarity">
    <text evidence="2">Belongs to the heat shock protein 90 family.</text>
</comment>
<dbReference type="GO" id="GO:0016887">
    <property type="term" value="F:ATP hydrolysis activity"/>
    <property type="evidence" value="ECO:0007669"/>
    <property type="project" value="InterPro"/>
</dbReference>
<evidence type="ECO:0000256" key="7">
    <source>
        <dbReference type="PIRSR" id="PIRSR002583-1"/>
    </source>
</evidence>
<reference evidence="10" key="1">
    <citation type="journal article" date="2013" name="J. Eukaryot. Microbiol.">
        <title>Heat shock protein 90 of Bonamia ostreae: characterization and possible correlation with infection of the flat oyster, Ostrea edulis.</title>
        <authorList>
            <person name="Prado-Alvarez M."/>
            <person name="Chollet B."/>
            <person name="Couraleau Y."/>
            <person name="Morga B."/>
            <person name="Arzul I."/>
        </authorList>
    </citation>
    <scope>NUCLEOTIDE SEQUENCE</scope>
</reference>
<sequence length="728" mass="83465">MVAVNESVKGERYAFSADINNLLGLIINTFYSNNDVFLRELISNSSDAIDKIKFKSLTDSSVLGDETEFKIQIVPNKEAKTLTIRDNGIGMTKDEMVKNLGTIATSGTKAFMDAIQAGADIQMIGQFGVGFYSAFLVSDLVEVRSKSNDGKQFVWTSTASGEFHIYDDSENEHQLKRGTEIVLHLKDGQTEYLEENKIKEIVHKHSEFVGPQILLWTSKEVEKEVSDDEDEKKEDEKKDSDKKKDEDSDEKKEDKSDEVAVKDVSDAPEPKKEKKKVTEIVEEFTRVNSTKPLWAMKPEDIKKEEYTAFYKSISNDWEEPLAYKHFHVEGQVEFTVILFVPKRMPFDLFNNNKDPSNIKLFVRRVLINEQAKELCPEYLSFIKGVVDSEEMPLNISRETLQKNTIMKVIRNNIAKKAIELFFEISEDKELFKTFYKNFSKNIKYGIHEDSTNRKKLADLIRFNSTSSGKEQRSLKDYVESMPEHQKDIYYITGDSQESLENMPFLEVLKKKKLEVLFMTDPIDEYFVQQMSEYEGHKLVSVTKEGLELPQTDEEKKKHEEVKKEFEPFCKRVKEILGARVEKVEVSNRMTESPCYISTGKFGWSSRMGQIMKNQALRDTTFSSHMAAKKILEINPHHAVVEEMARRLKENVNDAMAKDLVWLIYETAVLTSGGLSLENPVEYAGRIYKLTRLGLGIVTEKDAGEDLPDLEPADGEKENEATAEMEDVD</sequence>
<organism evidence="10">
    <name type="scientific">Bonamia ostreae</name>
    <dbReference type="NCBI Taxonomy" id="126728"/>
    <lineage>
        <taxon>Eukaryota</taxon>
        <taxon>Sar</taxon>
        <taxon>Rhizaria</taxon>
        <taxon>Endomyxa</taxon>
        <taxon>Ascetosporea</taxon>
        <taxon>Haplosporida</taxon>
        <taxon>Bonamia</taxon>
    </lineage>
</organism>
<dbReference type="InterPro" id="IPR003594">
    <property type="entry name" value="HATPase_dom"/>
</dbReference>
<accession>K7T897</accession>
<name>K7T897_9EUKA</name>
<feature type="binding site" evidence="7">
    <location>
        <position position="40"/>
    </location>
    <ligand>
        <name>ATP</name>
        <dbReference type="ChEBI" id="CHEBI:30616"/>
    </ligand>
</feature>
<evidence type="ECO:0000256" key="6">
    <source>
        <dbReference type="ARBA" id="ARBA00023186"/>
    </source>
</evidence>
<evidence type="ECO:0000256" key="3">
    <source>
        <dbReference type="ARBA" id="ARBA00022490"/>
    </source>
</evidence>
<feature type="binding site" evidence="7">
    <location>
        <position position="44"/>
    </location>
    <ligand>
        <name>ATP</name>
        <dbReference type="ChEBI" id="CHEBI:30616"/>
    </ligand>
</feature>
<keyword evidence="5 7" id="KW-0067">ATP-binding</keyword>
<dbReference type="GO" id="GO:0051082">
    <property type="term" value="F:unfolded protein binding"/>
    <property type="evidence" value="ECO:0007669"/>
    <property type="project" value="InterPro"/>
</dbReference>
<feature type="binding site" evidence="7">
    <location>
        <begin position="126"/>
        <end position="131"/>
    </location>
    <ligand>
        <name>ATP</name>
        <dbReference type="ChEBI" id="CHEBI:30616"/>
    </ligand>
</feature>
<dbReference type="GO" id="GO:0005737">
    <property type="term" value="C:cytoplasm"/>
    <property type="evidence" value="ECO:0007669"/>
    <property type="project" value="UniProtKB-SubCell"/>
</dbReference>
<feature type="compositionally biased region" description="Basic and acidic residues" evidence="8">
    <location>
        <begin position="234"/>
        <end position="275"/>
    </location>
</feature>
<feature type="region of interest" description="Disordered" evidence="8">
    <location>
        <begin position="224"/>
        <end position="275"/>
    </location>
</feature>
<dbReference type="SMART" id="SM00387">
    <property type="entry name" value="HATPase_c"/>
    <property type="match status" value="1"/>
</dbReference>
<dbReference type="PIRSF" id="PIRSF002583">
    <property type="entry name" value="Hsp90"/>
    <property type="match status" value="1"/>
</dbReference>
<dbReference type="SUPFAM" id="SSF54211">
    <property type="entry name" value="Ribosomal protein S5 domain 2-like"/>
    <property type="match status" value="1"/>
</dbReference>
<evidence type="ECO:0000313" key="10">
    <source>
        <dbReference type="EMBL" id="AFW17072.1"/>
    </source>
</evidence>
<feature type="binding site" evidence="7">
    <location>
        <position position="179"/>
    </location>
    <ligand>
        <name>ATP</name>
        <dbReference type="ChEBI" id="CHEBI:30616"/>
    </ligand>
</feature>
<dbReference type="AlphaFoldDB" id="K7T897"/>
<keyword evidence="4 7" id="KW-0547">Nucleotide-binding</keyword>
<dbReference type="Pfam" id="PF00183">
    <property type="entry name" value="HSP90"/>
    <property type="match status" value="1"/>
</dbReference>
<dbReference type="PRINTS" id="PR00775">
    <property type="entry name" value="HEATSHOCK90"/>
</dbReference>
<keyword evidence="6" id="KW-0143">Chaperone</keyword>
<dbReference type="NCBIfam" id="NF003555">
    <property type="entry name" value="PRK05218.1"/>
    <property type="match status" value="1"/>
</dbReference>
<dbReference type="Gene3D" id="1.20.120.790">
    <property type="entry name" value="Heat shock protein 90, C-terminal domain"/>
    <property type="match status" value="1"/>
</dbReference>
<keyword evidence="10" id="KW-0346">Stress response</keyword>
<dbReference type="EMBL" id="JX235927">
    <property type="protein sequence ID" value="AFW17072.1"/>
    <property type="molecule type" value="mRNA"/>
</dbReference>
<evidence type="ECO:0000256" key="2">
    <source>
        <dbReference type="ARBA" id="ARBA00008239"/>
    </source>
</evidence>
<evidence type="ECO:0000256" key="8">
    <source>
        <dbReference type="SAM" id="MobiDB-lite"/>
    </source>
</evidence>
<dbReference type="FunFam" id="1.20.120.790:FF:000001">
    <property type="entry name" value="Heat shock protein 90 alpha"/>
    <property type="match status" value="1"/>
</dbReference>
<dbReference type="GO" id="GO:0140662">
    <property type="term" value="F:ATP-dependent protein folding chaperone"/>
    <property type="evidence" value="ECO:0007669"/>
    <property type="project" value="InterPro"/>
</dbReference>
<dbReference type="InterPro" id="IPR036890">
    <property type="entry name" value="HATPase_C_sf"/>
</dbReference>